<dbReference type="Pfam" id="PF02424">
    <property type="entry name" value="ApbE"/>
    <property type="match status" value="1"/>
</dbReference>
<evidence type="ECO:0000256" key="3">
    <source>
        <dbReference type="ARBA" id="ARBA00016337"/>
    </source>
</evidence>
<dbReference type="AlphaFoldDB" id="A0A843YI45"/>
<comment type="cofactor">
    <cofactor evidence="1">
        <name>Mg(2+)</name>
        <dbReference type="ChEBI" id="CHEBI:18420"/>
    </cofactor>
</comment>
<keyword evidence="4" id="KW-0285">Flavoprotein</keyword>
<evidence type="ECO:0000256" key="2">
    <source>
        <dbReference type="ARBA" id="ARBA00011955"/>
    </source>
</evidence>
<keyword evidence="6" id="KW-0479">Metal-binding</keyword>
<evidence type="ECO:0000313" key="13">
    <source>
        <dbReference type="Proteomes" id="UP000444174"/>
    </source>
</evidence>
<keyword evidence="5 12" id="KW-0808">Transferase</keyword>
<evidence type="ECO:0000256" key="1">
    <source>
        <dbReference type="ARBA" id="ARBA00001946"/>
    </source>
</evidence>
<dbReference type="EC" id="2.7.1.180" evidence="2"/>
<keyword evidence="8" id="KW-0460">Magnesium</keyword>
<evidence type="ECO:0000256" key="5">
    <source>
        <dbReference type="ARBA" id="ARBA00022679"/>
    </source>
</evidence>
<evidence type="ECO:0000256" key="10">
    <source>
        <dbReference type="ARBA" id="ARBA00048540"/>
    </source>
</evidence>
<organism evidence="12 13">
    <name type="scientific">Tritonibacter litoralis</name>
    <dbReference type="NCBI Taxonomy" id="2662264"/>
    <lineage>
        <taxon>Bacteria</taxon>
        <taxon>Pseudomonadati</taxon>
        <taxon>Pseudomonadota</taxon>
        <taxon>Alphaproteobacteria</taxon>
        <taxon>Rhodobacterales</taxon>
        <taxon>Paracoccaceae</taxon>
        <taxon>Tritonibacter</taxon>
    </lineage>
</organism>
<evidence type="ECO:0000256" key="8">
    <source>
        <dbReference type="ARBA" id="ARBA00022842"/>
    </source>
</evidence>
<accession>A0A843YI45</accession>
<protein>
    <recommendedName>
        <fullName evidence="3">FAD:protein FMN transferase</fullName>
        <ecNumber evidence="2">2.7.1.180</ecNumber>
    </recommendedName>
    <alternativeName>
        <fullName evidence="9">Flavin transferase</fullName>
    </alternativeName>
</protein>
<name>A0A843YI45_9RHOB</name>
<dbReference type="GO" id="GO:0016740">
    <property type="term" value="F:transferase activity"/>
    <property type="evidence" value="ECO:0007669"/>
    <property type="project" value="UniProtKB-KW"/>
</dbReference>
<evidence type="ECO:0000256" key="11">
    <source>
        <dbReference type="SAM" id="MobiDB-lite"/>
    </source>
</evidence>
<dbReference type="GO" id="GO:0046872">
    <property type="term" value="F:metal ion binding"/>
    <property type="evidence" value="ECO:0007669"/>
    <property type="project" value="UniProtKB-KW"/>
</dbReference>
<dbReference type="PANTHER" id="PTHR30040:SF2">
    <property type="entry name" value="FAD:PROTEIN FMN TRANSFERASE"/>
    <property type="match status" value="1"/>
</dbReference>
<evidence type="ECO:0000256" key="6">
    <source>
        <dbReference type="ARBA" id="ARBA00022723"/>
    </source>
</evidence>
<dbReference type="PANTHER" id="PTHR30040">
    <property type="entry name" value="THIAMINE BIOSYNTHESIS LIPOPROTEIN APBE"/>
    <property type="match status" value="1"/>
</dbReference>
<evidence type="ECO:0000313" key="12">
    <source>
        <dbReference type="EMBL" id="MQQ08819.1"/>
    </source>
</evidence>
<dbReference type="SUPFAM" id="SSF143631">
    <property type="entry name" value="ApbE-like"/>
    <property type="match status" value="1"/>
</dbReference>
<feature type="region of interest" description="Disordered" evidence="11">
    <location>
        <begin position="1"/>
        <end position="20"/>
    </location>
</feature>
<sequence>MRAADPGRTPAQSQHRHQRFGARRMISRRRFLSLSAASMATPAWATPTRWHGFALGAEVTLTIHADPDQAAAAISVAKSTLAEGEALFSLYNPQSDLTRLNRTTQLHQPDPLFLHMLDIADHVHGATDGCFDPTVQPLWQALAQGANLTAAQAALGWHRIRWSAEHITLEPGQALTLNGIAQGVLTDVLRDRWRAMGLDHCLINLGEFAALGGPFNLGVVDARFGQVAVETLQNAAIATSSPAALPLGRDHSHILGPNGQLPKWATVSVTAQDAGLADAASTAFCLMSQDEIRTACRAMPGVTSVLLVSETGALQRLTPSA</sequence>
<gene>
    <name evidence="12" type="ORF">GFB49_10165</name>
</gene>
<dbReference type="Gene3D" id="3.10.520.10">
    <property type="entry name" value="ApbE-like domains"/>
    <property type="match status" value="1"/>
</dbReference>
<proteinExistence type="predicted"/>
<keyword evidence="7" id="KW-0274">FAD</keyword>
<dbReference type="InterPro" id="IPR024932">
    <property type="entry name" value="ApbE"/>
</dbReference>
<dbReference type="Proteomes" id="UP000444174">
    <property type="component" value="Unassembled WGS sequence"/>
</dbReference>
<dbReference type="InterPro" id="IPR003374">
    <property type="entry name" value="ApbE-like_sf"/>
</dbReference>
<evidence type="ECO:0000256" key="7">
    <source>
        <dbReference type="ARBA" id="ARBA00022827"/>
    </source>
</evidence>
<comment type="caution">
    <text evidence="12">The sequence shown here is derived from an EMBL/GenBank/DDBJ whole genome shotgun (WGS) entry which is preliminary data.</text>
</comment>
<comment type="catalytic activity">
    <reaction evidence="10">
        <text>L-threonyl-[protein] + FAD = FMN-L-threonyl-[protein] + AMP + H(+)</text>
        <dbReference type="Rhea" id="RHEA:36847"/>
        <dbReference type="Rhea" id="RHEA-COMP:11060"/>
        <dbReference type="Rhea" id="RHEA-COMP:11061"/>
        <dbReference type="ChEBI" id="CHEBI:15378"/>
        <dbReference type="ChEBI" id="CHEBI:30013"/>
        <dbReference type="ChEBI" id="CHEBI:57692"/>
        <dbReference type="ChEBI" id="CHEBI:74257"/>
        <dbReference type="ChEBI" id="CHEBI:456215"/>
        <dbReference type="EC" id="2.7.1.180"/>
    </reaction>
</comment>
<evidence type="ECO:0000256" key="9">
    <source>
        <dbReference type="ARBA" id="ARBA00031306"/>
    </source>
</evidence>
<reference evidence="12 13" key="1">
    <citation type="submission" date="2019-10" db="EMBL/GenBank/DDBJ databases">
        <title>Epibacterium sp. nov., isolated from seawater.</title>
        <authorList>
            <person name="Zhang X."/>
            <person name="Li N."/>
        </authorList>
    </citation>
    <scope>NUCLEOTIDE SEQUENCE [LARGE SCALE GENOMIC DNA]</scope>
    <source>
        <strain evidence="12 13">SM1979</strain>
    </source>
</reference>
<keyword evidence="13" id="KW-1185">Reference proteome</keyword>
<dbReference type="EMBL" id="WIBF01000005">
    <property type="protein sequence ID" value="MQQ08819.1"/>
    <property type="molecule type" value="Genomic_DNA"/>
</dbReference>
<evidence type="ECO:0000256" key="4">
    <source>
        <dbReference type="ARBA" id="ARBA00022630"/>
    </source>
</evidence>